<evidence type="ECO:0000259" key="2">
    <source>
        <dbReference type="Pfam" id="PF07583"/>
    </source>
</evidence>
<accession>A0A5B8YDR2</accession>
<keyword evidence="4" id="KW-1185">Reference proteome</keyword>
<protein>
    <submittedName>
        <fullName evidence="3">DUF1549 domain-containing protein</fullName>
    </submittedName>
</protein>
<name>A0A4Y6Q2V1_PERCE</name>
<organism evidence="3 4">
    <name type="scientific">Persicimonas caeni</name>
    <dbReference type="NCBI Taxonomy" id="2292766"/>
    <lineage>
        <taxon>Bacteria</taxon>
        <taxon>Deltaproteobacteria</taxon>
        <taxon>Bradymonadales</taxon>
        <taxon>Bradymonadaceae</taxon>
        <taxon>Persicimonas</taxon>
    </lineage>
</organism>
<feature type="region of interest" description="Disordered" evidence="1">
    <location>
        <begin position="30"/>
        <end position="67"/>
    </location>
</feature>
<dbReference type="Proteomes" id="UP000315995">
    <property type="component" value="Chromosome"/>
</dbReference>
<dbReference type="EMBL" id="CP041186">
    <property type="protein sequence ID" value="QDG54921.1"/>
    <property type="molecule type" value="Genomic_DNA"/>
</dbReference>
<dbReference type="AlphaFoldDB" id="A0A4Y6Q2V1"/>
<accession>A0A4Y6Q2V1</accession>
<evidence type="ECO:0000313" key="4">
    <source>
        <dbReference type="Proteomes" id="UP000315995"/>
    </source>
</evidence>
<dbReference type="PROSITE" id="PS51257">
    <property type="entry name" value="PROKAR_LIPOPROTEIN"/>
    <property type="match status" value="1"/>
</dbReference>
<feature type="domain" description="DUF1549" evidence="2">
    <location>
        <begin position="104"/>
        <end position="200"/>
    </location>
</feature>
<reference evidence="3 4" key="1">
    <citation type="submission" date="2019-06" db="EMBL/GenBank/DDBJ databases">
        <title>Persicimonas caeni gen. nov., sp. nov., a predatory bacterium isolated from solar saltern.</title>
        <authorList>
            <person name="Wang S."/>
        </authorList>
    </citation>
    <scope>NUCLEOTIDE SEQUENCE [LARGE SCALE GENOMIC DNA]</scope>
    <source>
        <strain evidence="3 4">YN101</strain>
    </source>
</reference>
<evidence type="ECO:0000256" key="1">
    <source>
        <dbReference type="SAM" id="MobiDB-lite"/>
    </source>
</evidence>
<proteinExistence type="predicted"/>
<sequence length="595" mass="66495">MVKPMAVCLIALWVASGCQQEPSDFDPINPGKGPGQMVGNDGPLNTGPFAGVDQSMPQTRQVDPPDDASLPDCGEDCLDYCNSLDLQNPVNRGLCPSLWGVGLEPRPVQTAEACRRLFADMIGRFPTEQEVASVCKDRPWAEVVNDLMSRDEFVELNQRFWADRLLYNNEAVSVVRIFDADDLVGKLYRGEVPYDQFAAVVSAHPVLTRRYATAGDRAEALFWLLMGRPPLGSERSDLARLYNLWHNGYYDHPHLGERLPDAFIEYECVTDEGEVNSETKGACTSVLWGYNELILKPDMRAEEDGEVMWSGLLKDHEWEKLQLPGKILAGQSEFWEKAVDDVLEQYLGYDLGRMAPEVRNELVSHLLEHDADIRSVHFAVATSAAYLQSAQGQTDTRFRWTWGPLKQVHAETWLDTIEHTTGYELGDCDHRIPETRDLERSDRLGTIALLKNSRWPLEDDGDIDDGYRSLAQALGGCPRNDVGGRFRIVSILTTAQQLNFVNRICNPSFDGDLDGVDASMLLPPDIDPDVAVDRELAAKIVGYQTKKFFSRSASGSELDDARDHGEACSRQVCTAEEFARPACFALLSSSEMLFY</sequence>
<dbReference type="OrthoDB" id="5479666at2"/>
<dbReference type="InterPro" id="IPR011444">
    <property type="entry name" value="DUF1549"/>
</dbReference>
<gene>
    <name evidence="3" type="ORF">FIV42_19190</name>
</gene>
<evidence type="ECO:0000313" key="3">
    <source>
        <dbReference type="EMBL" id="QDG54921.1"/>
    </source>
</evidence>
<dbReference type="Pfam" id="PF07583">
    <property type="entry name" value="PSCyt2"/>
    <property type="match status" value="1"/>
</dbReference>